<sequence>MNVEPDLIEQVRNSVAELDRIHASLRSQLTYPEFCDRLIAAKKRIDAAKTHMIQNALKIKELDRTIEILLLRREKALLRVNRPAIIDHENFDHGNIEPVNIKPSPPAECQALSQRQPMVKSGLNHLASITMKELESIPLTMRGAAKLENVNELLSTVEAHFRKNPKQQYLTLSDLASIAGPKVGGRTGLAMIHVLKALGYVHYDVHRGLSRIKKQDRR</sequence>
<dbReference type="AlphaFoldDB" id="A0A0H5QIE0"/>
<protein>
    <recommendedName>
        <fullName evidence="2">Spindle and kinetochore-associated protein 2</fullName>
    </recommendedName>
</protein>
<reference evidence="1" key="1">
    <citation type="submission" date="2015-04" db="EMBL/GenBank/DDBJ databases">
        <title>The genome sequence of the plant pathogenic Rhizarian Plasmodiophora brassicae reveals insights in its biotrophic life cycle and the origin of chitin synthesis.</title>
        <authorList>
            <person name="Schwelm A."/>
            <person name="Fogelqvist J."/>
            <person name="Knaust A."/>
            <person name="Julke S."/>
            <person name="Lilja T."/>
            <person name="Dhandapani V."/>
            <person name="Bonilla-Rosso G."/>
            <person name="Karlsson M."/>
            <person name="Shevchenko A."/>
            <person name="Choi S.R."/>
            <person name="Kim H.G."/>
            <person name="Park J.Y."/>
            <person name="Lim Y.P."/>
            <person name="Ludwig-Muller J."/>
            <person name="Dixelius C."/>
        </authorList>
    </citation>
    <scope>NUCLEOTIDE SEQUENCE</scope>
    <source>
        <tissue evidence="1">Potato root galls</tissue>
    </source>
</reference>
<evidence type="ECO:0008006" key="2">
    <source>
        <dbReference type="Google" id="ProtNLM"/>
    </source>
</evidence>
<proteinExistence type="predicted"/>
<dbReference type="EMBL" id="HACM01000960">
    <property type="protein sequence ID" value="CRZ01402.1"/>
    <property type="molecule type" value="Transcribed_RNA"/>
</dbReference>
<evidence type="ECO:0000313" key="1">
    <source>
        <dbReference type="EMBL" id="CRZ01402.1"/>
    </source>
</evidence>
<organism evidence="1">
    <name type="scientific">Spongospora subterranea</name>
    <dbReference type="NCBI Taxonomy" id="70186"/>
    <lineage>
        <taxon>Eukaryota</taxon>
        <taxon>Sar</taxon>
        <taxon>Rhizaria</taxon>
        <taxon>Endomyxa</taxon>
        <taxon>Phytomyxea</taxon>
        <taxon>Plasmodiophorida</taxon>
        <taxon>Plasmodiophoridae</taxon>
        <taxon>Spongospora</taxon>
    </lineage>
</organism>
<name>A0A0H5QIE0_9EUKA</name>
<accession>A0A0H5QIE0</accession>